<proteinExistence type="inferred from homology"/>
<dbReference type="AlphaFoldDB" id="A0A8S1FFB4"/>
<dbReference type="EMBL" id="CADEPM010000012">
    <property type="protein sequence ID" value="CAB3411082.1"/>
    <property type="molecule type" value="Genomic_DNA"/>
</dbReference>
<dbReference type="PROSITE" id="PS00107">
    <property type="entry name" value="PROTEIN_KINASE_ATP"/>
    <property type="match status" value="1"/>
</dbReference>
<accession>A0A8S1FFB4</accession>
<dbReference type="FunFam" id="3.30.200.20:FF:000906">
    <property type="entry name" value="CRE-MNK-1 protein"/>
    <property type="match status" value="1"/>
</dbReference>
<dbReference type="Proteomes" id="UP000494206">
    <property type="component" value="Unassembled WGS sequence"/>
</dbReference>
<keyword evidence="8" id="KW-0460">Magnesium</keyword>
<keyword evidence="4" id="KW-0808">Transferase</keyword>
<keyword evidence="6" id="KW-0418">Kinase</keyword>
<feature type="compositionally biased region" description="Low complexity" evidence="10">
    <location>
        <begin position="613"/>
        <end position="628"/>
    </location>
</feature>
<dbReference type="Gene3D" id="1.10.510.10">
    <property type="entry name" value="Transferase(Phosphotransferase) domain 1"/>
    <property type="match status" value="1"/>
</dbReference>
<dbReference type="InterPro" id="IPR011009">
    <property type="entry name" value="Kinase-like_dom_sf"/>
</dbReference>
<dbReference type="GO" id="GO:0005524">
    <property type="term" value="F:ATP binding"/>
    <property type="evidence" value="ECO:0007669"/>
    <property type="project" value="UniProtKB-UniRule"/>
</dbReference>
<feature type="binding site" evidence="9">
    <location>
        <position position="176"/>
    </location>
    <ligand>
        <name>ATP</name>
        <dbReference type="ChEBI" id="CHEBI:30616"/>
    </ligand>
</feature>
<evidence type="ECO:0000256" key="9">
    <source>
        <dbReference type="PROSITE-ProRule" id="PRU10141"/>
    </source>
</evidence>
<dbReference type="Gene3D" id="3.30.200.20">
    <property type="entry name" value="Phosphorylase Kinase, domain 1"/>
    <property type="match status" value="1"/>
</dbReference>
<feature type="region of interest" description="Disordered" evidence="10">
    <location>
        <begin position="605"/>
        <end position="650"/>
    </location>
</feature>
<feature type="domain" description="Protein kinase" evidence="11">
    <location>
        <begin position="147"/>
        <end position="439"/>
    </location>
</feature>
<dbReference type="PROSITE" id="PS50011">
    <property type="entry name" value="PROTEIN_KINASE_DOM"/>
    <property type="match status" value="1"/>
</dbReference>
<dbReference type="PROSITE" id="PS00108">
    <property type="entry name" value="PROTEIN_KINASE_ST"/>
    <property type="match status" value="1"/>
</dbReference>
<dbReference type="SMART" id="SM00220">
    <property type="entry name" value="S_TKc"/>
    <property type="match status" value="1"/>
</dbReference>
<feature type="region of interest" description="Disordered" evidence="10">
    <location>
        <begin position="63"/>
        <end position="86"/>
    </location>
</feature>
<evidence type="ECO:0000256" key="3">
    <source>
        <dbReference type="ARBA" id="ARBA00022527"/>
    </source>
</evidence>
<organism evidence="12 13">
    <name type="scientific">Caenorhabditis bovis</name>
    <dbReference type="NCBI Taxonomy" id="2654633"/>
    <lineage>
        <taxon>Eukaryota</taxon>
        <taxon>Metazoa</taxon>
        <taxon>Ecdysozoa</taxon>
        <taxon>Nematoda</taxon>
        <taxon>Chromadorea</taxon>
        <taxon>Rhabditida</taxon>
        <taxon>Rhabditina</taxon>
        <taxon>Rhabditomorpha</taxon>
        <taxon>Rhabditoidea</taxon>
        <taxon>Rhabditidae</taxon>
        <taxon>Peloderinae</taxon>
        <taxon>Caenorhabditis</taxon>
    </lineage>
</organism>
<dbReference type="InterPro" id="IPR017441">
    <property type="entry name" value="Protein_kinase_ATP_BS"/>
</dbReference>
<name>A0A8S1FFB4_9PELO</name>
<feature type="region of interest" description="Disordered" evidence="10">
    <location>
        <begin position="109"/>
        <end position="132"/>
    </location>
</feature>
<gene>
    <name evidence="12" type="ORF">CBOVIS_LOCUS12512</name>
</gene>
<feature type="compositionally biased region" description="Polar residues" evidence="10">
    <location>
        <begin position="67"/>
        <end position="80"/>
    </location>
</feature>
<comment type="similarity">
    <text evidence="2">Belongs to the protein kinase superfamily. CAMK Ser/Thr protein kinase family.</text>
</comment>
<comment type="caution">
    <text evidence="12">The sequence shown here is derived from an EMBL/GenBank/DDBJ whole genome shotgun (WGS) entry which is preliminary data.</text>
</comment>
<dbReference type="FunFam" id="1.10.510.10:FF:000571">
    <property type="entry name" value="Maternal embryonic leucine zipper kinase"/>
    <property type="match status" value="1"/>
</dbReference>
<evidence type="ECO:0000256" key="4">
    <source>
        <dbReference type="ARBA" id="ARBA00022679"/>
    </source>
</evidence>
<dbReference type="SUPFAM" id="SSF56112">
    <property type="entry name" value="Protein kinase-like (PK-like)"/>
    <property type="match status" value="1"/>
</dbReference>
<protein>
    <recommendedName>
        <fullName evidence="11">Protein kinase domain-containing protein</fullName>
    </recommendedName>
</protein>
<evidence type="ECO:0000256" key="2">
    <source>
        <dbReference type="ARBA" id="ARBA00006692"/>
    </source>
</evidence>
<evidence type="ECO:0000256" key="6">
    <source>
        <dbReference type="ARBA" id="ARBA00022777"/>
    </source>
</evidence>
<evidence type="ECO:0000259" key="11">
    <source>
        <dbReference type="PROSITE" id="PS50011"/>
    </source>
</evidence>
<evidence type="ECO:0000256" key="8">
    <source>
        <dbReference type="ARBA" id="ARBA00022842"/>
    </source>
</evidence>
<dbReference type="PANTHER" id="PTHR24349">
    <property type="entry name" value="SERINE/THREONINE-PROTEIN KINASE"/>
    <property type="match status" value="1"/>
</dbReference>
<evidence type="ECO:0000256" key="5">
    <source>
        <dbReference type="ARBA" id="ARBA00022741"/>
    </source>
</evidence>
<dbReference type="OrthoDB" id="5794026at2759"/>
<keyword evidence="7 9" id="KW-0067">ATP-binding</keyword>
<evidence type="ECO:0000256" key="7">
    <source>
        <dbReference type="ARBA" id="ARBA00022840"/>
    </source>
</evidence>
<reference evidence="12 13" key="1">
    <citation type="submission" date="2020-04" db="EMBL/GenBank/DDBJ databases">
        <authorList>
            <person name="Laetsch R D."/>
            <person name="Stevens L."/>
            <person name="Kumar S."/>
            <person name="Blaxter L. M."/>
        </authorList>
    </citation>
    <scope>NUCLEOTIDE SEQUENCE [LARGE SCALE GENOMIC DNA]</scope>
</reference>
<keyword evidence="13" id="KW-1185">Reference proteome</keyword>
<dbReference type="InterPro" id="IPR050205">
    <property type="entry name" value="CDPK_Ser/Thr_kinases"/>
</dbReference>
<sequence length="650" mass="72005">MTILHAGYPPSPNGAFSHHQVAPMGVTNKTTNSAFGHQHHHPLDGNDMVGGGELIRGNMLTRRDSDLSSNGSFENMSRPTYTGRDTERFFGGEFEMDDDDDHLNDEFVEDEDEPVSELVPLGGGTRRVPRTPKRKNVPKCGFFDFYKLTNEHLGSGAYGSVTTCTNNATNVEYAVKIIDKDGETHSRKRILREVNIFNTCKNHPNIVQLVDWFEDDSNFYLVMEKMRGGPLLQHILQRGYFTEEEARRVTKDIASALKFMHDRGIAHRDVKPENVLCTDPDHVSPVKLCDLDLASQRRIDDRHDRPLSQVASEPDLASPVGSAEFMAPEVVDAFSSDNCLKYDKKCDTWSLGVILYIMLAGYAPFQGECDDENCGWSDGSPCDDCQQVLFQRIQAGHYTFPEEEWDMISDEAKDLVSNLLKRCPTERYSADQILAHPWIQQQSAPSTILQTPSNLINRKDSARDVQQMSEHFNMINRARLSARMDQLKINENAEFDGSQLFVGGEPFGSGFARKLSSATNIVKASPTGEFTPPISRASPTTPPTSMLDLSDKMNDSGSYSIFSPQSKPTHLPPIYFGRASTQQPPLQLFGGGNIVLNSVQMTPRQTTEDDTVGSFGSSSIPSKSSSIGEPTATPANITGAQPIHRVGTQA</sequence>
<keyword evidence="5 9" id="KW-0547">Nucleotide-binding</keyword>
<evidence type="ECO:0000256" key="1">
    <source>
        <dbReference type="ARBA" id="ARBA00001946"/>
    </source>
</evidence>
<dbReference type="InterPro" id="IPR008271">
    <property type="entry name" value="Ser/Thr_kinase_AS"/>
</dbReference>
<evidence type="ECO:0000313" key="13">
    <source>
        <dbReference type="Proteomes" id="UP000494206"/>
    </source>
</evidence>
<dbReference type="InterPro" id="IPR000719">
    <property type="entry name" value="Prot_kinase_dom"/>
</dbReference>
<comment type="cofactor">
    <cofactor evidence="1">
        <name>Mg(2+)</name>
        <dbReference type="ChEBI" id="CHEBI:18420"/>
    </cofactor>
</comment>
<dbReference type="Pfam" id="PF00069">
    <property type="entry name" value="Pkinase"/>
    <property type="match status" value="1"/>
</dbReference>
<evidence type="ECO:0000256" key="10">
    <source>
        <dbReference type="SAM" id="MobiDB-lite"/>
    </source>
</evidence>
<dbReference type="GO" id="GO:0004674">
    <property type="term" value="F:protein serine/threonine kinase activity"/>
    <property type="evidence" value="ECO:0007669"/>
    <property type="project" value="UniProtKB-KW"/>
</dbReference>
<keyword evidence="3" id="KW-0723">Serine/threonine-protein kinase</keyword>
<evidence type="ECO:0000313" key="12">
    <source>
        <dbReference type="EMBL" id="CAB3411082.1"/>
    </source>
</evidence>